<accession>A0A1C6T3P5</accession>
<dbReference type="Proteomes" id="UP000199413">
    <property type="component" value="Unassembled WGS sequence"/>
</dbReference>
<dbReference type="EMBL" id="FMHV01000002">
    <property type="protein sequence ID" value="SCL36404.1"/>
    <property type="molecule type" value="Genomic_DNA"/>
</dbReference>
<evidence type="ECO:0000313" key="2">
    <source>
        <dbReference type="Proteomes" id="UP000199413"/>
    </source>
</evidence>
<dbReference type="AlphaFoldDB" id="A0A1C6T3P5"/>
<dbReference type="RefSeq" id="WP_245719033.1">
    <property type="nucleotide sequence ID" value="NZ_FMHV01000002.1"/>
</dbReference>
<protein>
    <submittedName>
        <fullName evidence="1">Uncharacterized protein</fullName>
    </submittedName>
</protein>
<gene>
    <name evidence="1" type="ORF">GA0070624_5544</name>
</gene>
<keyword evidence="2" id="KW-1185">Reference proteome</keyword>
<reference evidence="2" key="1">
    <citation type="submission" date="2016-06" db="EMBL/GenBank/DDBJ databases">
        <authorList>
            <person name="Varghese N."/>
            <person name="Submissions Spin"/>
        </authorList>
    </citation>
    <scope>NUCLEOTIDE SEQUENCE [LARGE SCALE GENOMIC DNA]</scope>
    <source>
        <strain evidence="2">DSM 45431</strain>
    </source>
</reference>
<organism evidence="1 2">
    <name type="scientific">Micromonospora rhizosphaerae</name>
    <dbReference type="NCBI Taxonomy" id="568872"/>
    <lineage>
        <taxon>Bacteria</taxon>
        <taxon>Bacillati</taxon>
        <taxon>Actinomycetota</taxon>
        <taxon>Actinomycetes</taxon>
        <taxon>Micromonosporales</taxon>
        <taxon>Micromonosporaceae</taxon>
        <taxon>Micromonospora</taxon>
    </lineage>
</organism>
<proteinExistence type="predicted"/>
<name>A0A1C6T3P5_9ACTN</name>
<evidence type="ECO:0000313" key="1">
    <source>
        <dbReference type="EMBL" id="SCL36404.1"/>
    </source>
</evidence>
<sequence length="127" mass="13774">MRLGKDVAWLDMARTGEDTWRVTADSCSRLTADCTAYLTDAEVVDFAEEMLSRLGAASGASFSAAVTPGRNNPLVLKAEPVEDGFAFFVRLTPNGDDGACHLQMEFDPIPIEDLREAFHVQLGQPPA</sequence>